<feature type="domain" description="DUF4220" evidence="3">
    <location>
        <begin position="77"/>
        <end position="334"/>
    </location>
</feature>
<gene>
    <name evidence="4" type="ORF">BDA96_02G028700</name>
</gene>
<dbReference type="Pfam" id="PF04578">
    <property type="entry name" value="DUF594"/>
    <property type="match status" value="1"/>
</dbReference>
<evidence type="ECO:0000256" key="2">
    <source>
        <dbReference type="SAM" id="Phobius"/>
    </source>
</evidence>
<dbReference type="InterPro" id="IPR025315">
    <property type="entry name" value="DUF4220"/>
</dbReference>
<feature type="transmembrane region" description="Helical" evidence="2">
    <location>
        <begin position="138"/>
        <end position="155"/>
    </location>
</feature>
<dbReference type="Pfam" id="PF13968">
    <property type="entry name" value="DUF4220"/>
    <property type="match status" value="1"/>
</dbReference>
<dbReference type="Proteomes" id="UP000807115">
    <property type="component" value="Chromosome 2"/>
</dbReference>
<feature type="transmembrane region" description="Helical" evidence="2">
    <location>
        <begin position="322"/>
        <end position="340"/>
    </location>
</feature>
<name>A0A921RKZ4_SORBI</name>
<organism evidence="4 5">
    <name type="scientific">Sorghum bicolor</name>
    <name type="common">Sorghum</name>
    <name type="synonym">Sorghum vulgare</name>
    <dbReference type="NCBI Taxonomy" id="4558"/>
    <lineage>
        <taxon>Eukaryota</taxon>
        <taxon>Viridiplantae</taxon>
        <taxon>Streptophyta</taxon>
        <taxon>Embryophyta</taxon>
        <taxon>Tracheophyta</taxon>
        <taxon>Spermatophyta</taxon>
        <taxon>Magnoliopsida</taxon>
        <taxon>Liliopsida</taxon>
        <taxon>Poales</taxon>
        <taxon>Poaceae</taxon>
        <taxon>PACMAD clade</taxon>
        <taxon>Panicoideae</taxon>
        <taxon>Andropogonodae</taxon>
        <taxon>Andropogoneae</taxon>
        <taxon>Sorghinae</taxon>
        <taxon>Sorghum</taxon>
    </lineage>
</organism>
<dbReference type="AlphaFoldDB" id="A0A921RKZ4"/>
<reference evidence="4" key="1">
    <citation type="journal article" date="2019" name="BMC Genomics">
        <title>A new reference genome for Sorghum bicolor reveals high levels of sequence similarity between sweet and grain genotypes: implications for the genetics of sugar metabolism.</title>
        <authorList>
            <person name="Cooper E.A."/>
            <person name="Brenton Z.W."/>
            <person name="Flinn B.S."/>
            <person name="Jenkins J."/>
            <person name="Shu S."/>
            <person name="Flowers D."/>
            <person name="Luo F."/>
            <person name="Wang Y."/>
            <person name="Xia P."/>
            <person name="Barry K."/>
            <person name="Daum C."/>
            <person name="Lipzen A."/>
            <person name="Yoshinaga Y."/>
            <person name="Schmutz J."/>
            <person name="Saski C."/>
            <person name="Vermerris W."/>
            <person name="Kresovich S."/>
        </authorList>
    </citation>
    <scope>NUCLEOTIDE SEQUENCE</scope>
</reference>
<keyword evidence="2" id="KW-0472">Membrane</keyword>
<sequence length="726" mass="82367">MEPSSNSKQDGAVNMTRAMEALSPWLKHPRKTIIQVEALVIAAAALLLLQLILGSCRRRWHNSFIKYGLQVCNGIMFPLTVYTLGTMQSSPVKNSSYPVWAGFLIMASEGTTAVRQYDFYGSVYNKYLQVCGEYLRDAFYVIMCGLLLAPNTYNLKTVKNDQKQLKKNSRTSSSCVMFLVAVVLCTKVFKSYFLVVVVGHKEKGSLVVKEKKRHRTQDAEASTEESGNDRASDSDPQNMKGCKYEIHYGPCRLITIDQIWDYCVINSAYGKAVKDLCLSCALSRRLLRHNYFGLVYPETSLLKNHDFVFKKLLPSQRDFKRAFRIIEIFLVLIVGVFSIRKSLVLETPNPIIEVQISRADYIITLLVLSIALLVELVQAAFYLASNWAQVSLACMHVKKQWFEPNAYIFGKFICLLRWIMISTKLRNKIDQHSLIFAPKQQPDPVEVSDAVKEAIAISLRLTYANNLTVNEKESVMVRNEILGEYSWALKDLSQLEVMLIWHIATEYCDAISDDPSDGNGTTPSSNRRGAHLFGYVLQLLRPNPRRNNIARDGDRGVAVHLSRYCAYLIGSVPELVPYHQAYIREVTEKVREEGDELFGSCIHSWERYYKMKNLQGTEEGDNPTTVFKKGVKLGKQLEEMTDGDRWFVMQDFWAKKIIHAADLHYTTKQHMQQLENGGEFLTHIWALLAHAGILDRDKDQQGQGVQVTQVATNLSSSAPSSQAEIV</sequence>
<keyword evidence="2" id="KW-1133">Transmembrane helix</keyword>
<feature type="transmembrane region" description="Helical" evidence="2">
    <location>
        <begin position="361"/>
        <end position="384"/>
    </location>
</feature>
<dbReference type="PANTHER" id="PTHR31325">
    <property type="entry name" value="OS01G0798800 PROTEIN-RELATED"/>
    <property type="match status" value="1"/>
</dbReference>
<protein>
    <recommendedName>
        <fullName evidence="3">DUF4220 domain-containing protein</fullName>
    </recommendedName>
</protein>
<accession>A0A921RKZ4</accession>
<feature type="transmembrane region" description="Helical" evidence="2">
    <location>
        <begin position="176"/>
        <end position="198"/>
    </location>
</feature>
<evidence type="ECO:0000256" key="1">
    <source>
        <dbReference type="SAM" id="MobiDB-lite"/>
    </source>
</evidence>
<evidence type="ECO:0000313" key="5">
    <source>
        <dbReference type="Proteomes" id="UP000807115"/>
    </source>
</evidence>
<dbReference type="EMBL" id="CM027681">
    <property type="protein sequence ID" value="KAG0541578.1"/>
    <property type="molecule type" value="Genomic_DNA"/>
</dbReference>
<reference evidence="4" key="2">
    <citation type="submission" date="2020-10" db="EMBL/GenBank/DDBJ databases">
        <authorList>
            <person name="Cooper E.A."/>
            <person name="Brenton Z.W."/>
            <person name="Flinn B.S."/>
            <person name="Jenkins J."/>
            <person name="Shu S."/>
            <person name="Flowers D."/>
            <person name="Luo F."/>
            <person name="Wang Y."/>
            <person name="Xia P."/>
            <person name="Barry K."/>
            <person name="Daum C."/>
            <person name="Lipzen A."/>
            <person name="Yoshinaga Y."/>
            <person name="Schmutz J."/>
            <person name="Saski C."/>
            <person name="Vermerris W."/>
            <person name="Kresovich S."/>
        </authorList>
    </citation>
    <scope>NUCLEOTIDE SEQUENCE</scope>
</reference>
<feature type="transmembrane region" description="Helical" evidence="2">
    <location>
        <begin position="32"/>
        <end position="52"/>
    </location>
</feature>
<comment type="caution">
    <text evidence="4">The sequence shown here is derived from an EMBL/GenBank/DDBJ whole genome shotgun (WGS) entry which is preliminary data.</text>
</comment>
<feature type="region of interest" description="Disordered" evidence="1">
    <location>
        <begin position="209"/>
        <end position="237"/>
    </location>
</feature>
<dbReference type="InterPro" id="IPR007658">
    <property type="entry name" value="DUF594"/>
</dbReference>
<feature type="transmembrane region" description="Helical" evidence="2">
    <location>
        <begin position="64"/>
        <end position="85"/>
    </location>
</feature>
<evidence type="ECO:0000259" key="3">
    <source>
        <dbReference type="Pfam" id="PF13968"/>
    </source>
</evidence>
<proteinExistence type="predicted"/>
<keyword evidence="2" id="KW-0812">Transmembrane</keyword>
<evidence type="ECO:0000313" key="4">
    <source>
        <dbReference type="EMBL" id="KAG0541578.1"/>
    </source>
</evidence>